<accession>Q8BXY0</accession>
<dbReference type="AlphaFoldDB" id="Q8BXY0"/>
<sequence length="165" mass="16717">LSPPPPPASPPRGPPSSPPRRRCASPRQSPGWAARRAGRSPPGRSSCPAARYCCGVHTNSSLEVASGLSEKRARPPASPAPPPSAAASSGNRLLPLQPPVATPSGLSSASWWPLPPLPTPGAATQLLLPREFSSSRAKLWKSVDGLALPAPAEPGGLLASGDDAG</sequence>
<evidence type="ECO:0000256" key="1">
    <source>
        <dbReference type="SAM" id="MobiDB-lite"/>
    </source>
</evidence>
<feature type="compositionally biased region" description="Low complexity" evidence="1">
    <location>
        <begin position="25"/>
        <end position="50"/>
    </location>
</feature>
<feature type="region of interest" description="Disordered" evidence="1">
    <location>
        <begin position="64"/>
        <end position="113"/>
    </location>
</feature>
<reference evidence="2" key="4">
    <citation type="journal article" date="2001" name="Nature">
        <title>Functional annotation of a full-length mouse cDNA collection.</title>
        <authorList>
            <consortium name="The RIKEN Genome Exploration Research Group Phase II Team and the FANTOM Consortium"/>
        </authorList>
    </citation>
    <scope>NUCLEOTIDE SEQUENCE</scope>
    <source>
        <strain evidence="2">C57BL/6J</strain>
        <tissue evidence="2">Cerebellum</tissue>
    </source>
</reference>
<reference evidence="2" key="2">
    <citation type="journal article" date="2000" name="Genome Res.">
        <title>Normalization and subtraction of cap-trapper-selected cDNAs to prepare full-length cDNA libraries for rapid discovery of new genes.</title>
        <authorList>
            <person name="Carninci P."/>
            <person name="Shibata Y."/>
            <person name="Hayatsu N."/>
            <person name="Sugahara Y."/>
            <person name="Shibata K."/>
            <person name="Itoh M."/>
            <person name="Konno H."/>
            <person name="Okazaki Y."/>
            <person name="Muramatsu M."/>
            <person name="Hayashizaki Y."/>
        </authorList>
    </citation>
    <scope>NUCLEOTIDE SEQUENCE</scope>
    <source>
        <strain evidence="2">C57BL/6J</strain>
        <tissue evidence="2">Cerebellum</tissue>
    </source>
</reference>
<dbReference type="EMBL" id="AK042889">
    <property type="protein sequence ID" value="BAC31394.1"/>
    <property type="molecule type" value="mRNA"/>
</dbReference>
<feature type="non-terminal residue" evidence="2">
    <location>
        <position position="1"/>
    </location>
</feature>
<feature type="region of interest" description="Disordered" evidence="1">
    <location>
        <begin position="1"/>
        <end position="50"/>
    </location>
</feature>
<reference evidence="2" key="1">
    <citation type="journal article" date="1999" name="Methods Enzymol.">
        <title>High-efficiency full-length cDNA cloning.</title>
        <authorList>
            <person name="Carninci P."/>
            <person name="Hayashizaki Y."/>
        </authorList>
    </citation>
    <scope>NUCLEOTIDE SEQUENCE</scope>
    <source>
        <strain evidence="2">C57BL/6J</strain>
        <tissue evidence="2">Cerebellum</tissue>
    </source>
</reference>
<reference evidence="2" key="3">
    <citation type="journal article" date="2000" name="Genome Res.">
        <title>RIKEN integrated sequence analysis (RISA) system--384-format sequencing pipeline with 384 multicapillary sequencer.</title>
        <authorList>
            <person name="Shibata K."/>
            <person name="Itoh M."/>
            <person name="Aizawa K."/>
            <person name="Nagaoka S."/>
            <person name="Sasaki N."/>
            <person name="Carninci P."/>
            <person name="Konno H."/>
            <person name="Akiyama J."/>
            <person name="Nishi K."/>
            <person name="Kitsunai T."/>
            <person name="Tashiro H."/>
            <person name="Itoh M."/>
            <person name="Sumi N."/>
            <person name="Ishii Y."/>
            <person name="Nakamura S."/>
            <person name="Hazama M."/>
            <person name="Nishine T."/>
            <person name="Harada A."/>
            <person name="Yamamoto R."/>
            <person name="Matsumoto H."/>
            <person name="Sakaguchi S."/>
            <person name="Ikegami T."/>
            <person name="Kashiwagi K."/>
            <person name="Fujiwake S."/>
            <person name="Inoue K."/>
            <person name="Togawa Y."/>
            <person name="Izawa M."/>
            <person name="Ohara E."/>
            <person name="Watahiki M."/>
            <person name="Yoneda Y."/>
            <person name="Ishikawa T."/>
            <person name="Ozawa K."/>
            <person name="Tanaka T."/>
            <person name="Matsuura S."/>
            <person name="Kawai J."/>
            <person name="Okazaki Y."/>
            <person name="Muramatsu M."/>
            <person name="Inoue Y."/>
            <person name="Kira A."/>
            <person name="Hayashizaki Y."/>
        </authorList>
    </citation>
    <scope>NUCLEOTIDE SEQUENCE</scope>
    <source>
        <strain evidence="2">C57BL/6J</strain>
        <tissue evidence="2">Cerebellum</tissue>
    </source>
</reference>
<feature type="compositionally biased region" description="Pro residues" evidence="1">
    <location>
        <begin position="1"/>
        <end position="18"/>
    </location>
</feature>
<evidence type="ECO:0000313" key="2">
    <source>
        <dbReference type="EMBL" id="BAC31394.1"/>
    </source>
</evidence>
<reference evidence="2" key="7">
    <citation type="journal article" date="2005" name="Science">
        <title>The Transcriptional Landscape of the Mammalian Genome.</title>
        <authorList>
            <consortium name="The FANTOM Consortium"/>
            <consortium name="Riken Genome Exploration Research Group and Genome Science Group (Genome Network Project Core Group)"/>
        </authorList>
    </citation>
    <scope>NUCLEOTIDE SEQUENCE</scope>
    <source>
        <strain evidence="2">C57BL/6J</strain>
        <tissue evidence="2">Cerebellum</tissue>
    </source>
</reference>
<evidence type="ECO:0000313" key="3">
    <source>
        <dbReference type="MGI" id="MGI:3696858"/>
    </source>
</evidence>
<protein>
    <submittedName>
        <fullName evidence="2">Uncharacterized protein</fullName>
    </submittedName>
</protein>
<reference evidence="2" key="6">
    <citation type="journal article" date="2002" name="Nature">
        <title>Analysis of the mouse transcriptome based on functional annotation of 60,770 full-length cDNAs.</title>
        <authorList>
            <consortium name="The FANTOM Consortium and the RIKEN Genome Exploration Research Group Phase I and II Team"/>
        </authorList>
    </citation>
    <scope>NUCLEOTIDE SEQUENCE</scope>
    <source>
        <strain evidence="2">C57BL/6J</strain>
        <tissue evidence="2">Cerebellum</tissue>
    </source>
</reference>
<name>Q8BXY0_MOUSE</name>
<dbReference type="MGI" id="MGI:3696858">
    <property type="gene designation" value="A730035I17Rik"/>
</dbReference>
<proteinExistence type="evidence at transcript level"/>
<feature type="compositionally biased region" description="Low complexity" evidence="1">
    <location>
        <begin position="103"/>
        <end position="112"/>
    </location>
</feature>
<dbReference type="AGR" id="MGI:3696858"/>
<gene>
    <name evidence="3" type="primary">A730035I17Rik</name>
    <name evidence="3" type="synonym">Prdm8</name>
</gene>
<organism evidence="2">
    <name type="scientific">Mus musculus</name>
    <name type="common">Mouse</name>
    <dbReference type="NCBI Taxonomy" id="10090"/>
    <lineage>
        <taxon>Eukaryota</taxon>
        <taxon>Metazoa</taxon>
        <taxon>Chordata</taxon>
        <taxon>Craniata</taxon>
        <taxon>Vertebrata</taxon>
        <taxon>Euteleostomi</taxon>
        <taxon>Mammalia</taxon>
        <taxon>Eutheria</taxon>
        <taxon>Euarchontoglires</taxon>
        <taxon>Glires</taxon>
        <taxon>Rodentia</taxon>
        <taxon>Myomorpha</taxon>
        <taxon>Muroidea</taxon>
        <taxon>Muridae</taxon>
        <taxon>Murinae</taxon>
        <taxon>Mus</taxon>
        <taxon>Mus</taxon>
    </lineage>
</organism>
<reference evidence="2" key="8">
    <citation type="journal article" date="2005" name="Science">
        <title>Antisense Transcription in the Mammalian Transcriptome.</title>
        <authorList>
            <consortium name="RIKEN Genome Exploration Research Group and Genome Science Group (Genome Network Project Core Group) and the FANTOM Consortium"/>
        </authorList>
    </citation>
    <scope>NUCLEOTIDE SEQUENCE</scope>
    <source>
        <strain evidence="2">C57BL/6J</strain>
        <tissue evidence="2">Cerebellum</tissue>
    </source>
</reference>
<reference evidence="2" key="5">
    <citation type="submission" date="2001-07" db="EMBL/GenBank/DDBJ databases">
        <authorList>
            <person name="Adachi J."/>
            <person name="Aizawa K."/>
            <person name="Akimura T."/>
            <person name="Arakawa T."/>
            <person name="Bono H."/>
            <person name="Carninci P."/>
            <person name="Fukuda S."/>
            <person name="Furuno M."/>
            <person name="Hanagaki T."/>
            <person name="Hara A."/>
            <person name="Hashizume W."/>
            <person name="Hayashida K."/>
            <person name="Hayatsu N."/>
            <person name="Hiramoto K."/>
            <person name="Hiraoka T."/>
            <person name="Hirozane T."/>
            <person name="Hori F."/>
            <person name="Imotani K."/>
            <person name="Ishii Y."/>
            <person name="Itoh M."/>
            <person name="Kagawa I."/>
            <person name="Kasukawa T."/>
            <person name="Katoh H."/>
            <person name="Kawai J."/>
            <person name="Kojima Y."/>
            <person name="Kondo S."/>
            <person name="Konno H."/>
            <person name="Kouda M."/>
            <person name="Koya S."/>
            <person name="Kurihara C."/>
            <person name="Matsuyama T."/>
            <person name="Miyazaki A."/>
            <person name="Murata M."/>
            <person name="Nakamura M."/>
            <person name="Nishi K."/>
            <person name="Nomura K."/>
            <person name="Numazaki R."/>
            <person name="Ohno M."/>
            <person name="Ohsato N."/>
            <person name="Okazaki Y."/>
            <person name="Saito R."/>
            <person name="Saitoh H."/>
            <person name="Sakai C."/>
            <person name="Sakai K."/>
            <person name="Sakazume N."/>
            <person name="Sano H."/>
            <person name="Sasaki D."/>
            <person name="Shibata K."/>
            <person name="Shinagawa A."/>
            <person name="Shiraki T."/>
            <person name="Sogabe Y."/>
            <person name="Tagami M."/>
            <person name="Tagawa A."/>
            <person name="Takahashi F."/>
            <person name="Takaku-Akahira S."/>
            <person name="Takeda Y."/>
            <person name="Tanaka T."/>
            <person name="Tomaru A."/>
            <person name="Toya T."/>
            <person name="Yasunishi A."/>
            <person name="Muramatsu M."/>
            <person name="Hayashizaki Y."/>
        </authorList>
    </citation>
    <scope>NUCLEOTIDE SEQUENCE</scope>
    <source>
        <strain evidence="2">C57BL/6J</strain>
        <tissue evidence="2">Cerebellum</tissue>
    </source>
</reference>